<dbReference type="AlphaFoldDB" id="A0A1J7J365"/>
<dbReference type="EMBL" id="KV875104">
    <property type="protein sequence ID" value="OIW24264.1"/>
    <property type="molecule type" value="Genomic_DNA"/>
</dbReference>
<organism evidence="1 2">
    <name type="scientific">Coniochaeta ligniaria NRRL 30616</name>
    <dbReference type="NCBI Taxonomy" id="1408157"/>
    <lineage>
        <taxon>Eukaryota</taxon>
        <taxon>Fungi</taxon>
        <taxon>Dikarya</taxon>
        <taxon>Ascomycota</taxon>
        <taxon>Pezizomycotina</taxon>
        <taxon>Sordariomycetes</taxon>
        <taxon>Sordariomycetidae</taxon>
        <taxon>Coniochaetales</taxon>
        <taxon>Coniochaetaceae</taxon>
        <taxon>Coniochaeta</taxon>
    </lineage>
</organism>
<dbReference type="Proteomes" id="UP000182658">
    <property type="component" value="Unassembled WGS sequence"/>
</dbReference>
<proteinExistence type="predicted"/>
<gene>
    <name evidence="1" type="ORF">CONLIGDRAFT_108414</name>
</gene>
<name>A0A1J7J365_9PEZI</name>
<sequence length="102" mass="11129">METVKANWDLLRIANKLPSPFSSRHNTQLTASSRHDSNITFTGLCAGAITYTGWTSKTRYVYPRGGNRMTPTGYSWPVAGPPLCGLSLPRCCSSAAPPERPE</sequence>
<dbReference type="InParanoid" id="A0A1J7J365"/>
<evidence type="ECO:0000313" key="2">
    <source>
        <dbReference type="Proteomes" id="UP000182658"/>
    </source>
</evidence>
<keyword evidence="2" id="KW-1185">Reference proteome</keyword>
<reference evidence="1 2" key="1">
    <citation type="submission" date="2016-10" db="EMBL/GenBank/DDBJ databases">
        <title>Draft genome sequence of Coniochaeta ligniaria NRRL30616, a lignocellulolytic fungus for bioabatement of inhibitors in plant biomass hydrolysates.</title>
        <authorList>
            <consortium name="DOE Joint Genome Institute"/>
            <person name="Jimenez D.J."/>
            <person name="Hector R.E."/>
            <person name="Riley R."/>
            <person name="Sun H."/>
            <person name="Grigoriev I.V."/>
            <person name="Van Elsas J.D."/>
            <person name="Nichols N.N."/>
        </authorList>
    </citation>
    <scope>NUCLEOTIDE SEQUENCE [LARGE SCALE GENOMIC DNA]</scope>
    <source>
        <strain evidence="1 2">NRRL 30616</strain>
    </source>
</reference>
<evidence type="ECO:0000313" key="1">
    <source>
        <dbReference type="EMBL" id="OIW24264.1"/>
    </source>
</evidence>
<protein>
    <submittedName>
        <fullName evidence="1">Uncharacterized protein</fullName>
    </submittedName>
</protein>
<accession>A0A1J7J365</accession>